<evidence type="ECO:0000256" key="5">
    <source>
        <dbReference type="ARBA" id="ARBA00024042"/>
    </source>
</evidence>
<keyword evidence="3" id="KW-0288">FMN</keyword>
<evidence type="ECO:0000256" key="1">
    <source>
        <dbReference type="ARBA" id="ARBA00001917"/>
    </source>
</evidence>
<reference evidence="7 8" key="1">
    <citation type="submission" date="2023-05" db="EMBL/GenBank/DDBJ databases">
        <authorList>
            <person name="Yin Y."/>
            <person name="Lu Z."/>
        </authorList>
    </citation>
    <scope>NUCLEOTIDE SEQUENCE [LARGE SCALE GENOMIC DNA]</scope>
    <source>
        <strain evidence="7 8">ZM22</strain>
    </source>
</reference>
<dbReference type="GO" id="GO:0016491">
    <property type="term" value="F:oxidoreductase activity"/>
    <property type="evidence" value="ECO:0007669"/>
    <property type="project" value="UniProtKB-KW"/>
</dbReference>
<dbReference type="PANTHER" id="PTHR10578">
    <property type="entry name" value="S -2-HYDROXY-ACID OXIDASE-RELATED"/>
    <property type="match status" value="1"/>
</dbReference>
<evidence type="ECO:0000256" key="3">
    <source>
        <dbReference type="ARBA" id="ARBA00022643"/>
    </source>
</evidence>
<sequence length="388" mass="41394">MNSTPLNILGTPAQPPLQSIPTNIASLADYASLAREHMEAGAWAHIESGADQQLTLAHNRAAFDQLRLCPQALADLSSAHTRQTLLNEPLHWPVLLAPVAYQRLAHPEGELAAVRAAMAMRTGMVVSTLSSHSLEDIAQAAQSAAQELGRSGPLWFQLYQQASREHTLQLVRRAEAAGYTALMWTVDAHIKRSSYPLPPGVEAVNLRGMPQQRHSADLMSEQILFGTELTRHAPSWDDLVWLRAQTRLPLIVKGVLSPQVAARAAELGADAVVVSNHGGRVLDGAVSPLEVLPAIRAALPGSIPLLMDSGVRLGTDVLKAVAMGASTVMVGRPQMHALAVAGMLGVAHMLHLLRAELELAMAQTGCATLADIGPQLLVSQAFSVESQL</sequence>
<accession>A0ABY8SL81</accession>
<dbReference type="SUPFAM" id="SSF51395">
    <property type="entry name" value="FMN-linked oxidoreductases"/>
    <property type="match status" value="1"/>
</dbReference>
<dbReference type="InterPro" id="IPR037396">
    <property type="entry name" value="FMN_HAD"/>
</dbReference>
<dbReference type="EMBL" id="CP125947">
    <property type="protein sequence ID" value="WHS63832.1"/>
    <property type="molecule type" value="Genomic_DNA"/>
</dbReference>
<dbReference type="InterPro" id="IPR013785">
    <property type="entry name" value="Aldolase_TIM"/>
</dbReference>
<dbReference type="Proteomes" id="UP001240697">
    <property type="component" value="Chromosome"/>
</dbReference>
<comment type="similarity">
    <text evidence="5">Belongs to the FMN-dependent alpha-hydroxy acid dehydrogenase family.</text>
</comment>
<keyword evidence="2" id="KW-0285">Flavoprotein</keyword>
<dbReference type="InterPro" id="IPR012133">
    <property type="entry name" value="Alpha-hydoxy_acid_DH_FMN"/>
</dbReference>
<organism evidence="7 8">
    <name type="scientific">Comamonas resistens</name>
    <dbReference type="NCBI Taxonomy" id="3046670"/>
    <lineage>
        <taxon>Bacteria</taxon>
        <taxon>Pseudomonadati</taxon>
        <taxon>Pseudomonadota</taxon>
        <taxon>Betaproteobacteria</taxon>
        <taxon>Burkholderiales</taxon>
        <taxon>Comamonadaceae</taxon>
        <taxon>Comamonas</taxon>
    </lineage>
</organism>
<gene>
    <name evidence="7" type="ORF">QMY55_15020</name>
</gene>
<evidence type="ECO:0000256" key="2">
    <source>
        <dbReference type="ARBA" id="ARBA00022630"/>
    </source>
</evidence>
<keyword evidence="8" id="KW-1185">Reference proteome</keyword>
<proteinExistence type="inferred from homology"/>
<protein>
    <submittedName>
        <fullName evidence="7">Alpha-hydroxy acid oxidase</fullName>
        <ecNumber evidence="7">1.-.-.-</ecNumber>
    </submittedName>
</protein>
<dbReference type="RefSeq" id="WP_283484988.1">
    <property type="nucleotide sequence ID" value="NZ_CP125947.1"/>
</dbReference>
<dbReference type="PANTHER" id="PTHR10578:SF107">
    <property type="entry name" value="2-HYDROXYACID OXIDASE 1"/>
    <property type="match status" value="1"/>
</dbReference>
<feature type="domain" description="FMN hydroxy acid dehydrogenase" evidence="6">
    <location>
        <begin position="19"/>
        <end position="382"/>
    </location>
</feature>
<dbReference type="Pfam" id="PF01070">
    <property type="entry name" value="FMN_dh"/>
    <property type="match status" value="1"/>
</dbReference>
<dbReference type="EC" id="1.-.-.-" evidence="7"/>
<dbReference type="Gene3D" id="3.20.20.70">
    <property type="entry name" value="Aldolase class I"/>
    <property type="match status" value="1"/>
</dbReference>
<evidence type="ECO:0000313" key="7">
    <source>
        <dbReference type="EMBL" id="WHS63832.1"/>
    </source>
</evidence>
<name>A0ABY8SL81_9BURK</name>
<dbReference type="CDD" id="cd02809">
    <property type="entry name" value="alpha_hydroxyacid_oxid_FMN"/>
    <property type="match status" value="1"/>
</dbReference>
<dbReference type="InterPro" id="IPR000262">
    <property type="entry name" value="FMN-dep_DH"/>
</dbReference>
<evidence type="ECO:0000313" key="8">
    <source>
        <dbReference type="Proteomes" id="UP001240697"/>
    </source>
</evidence>
<evidence type="ECO:0000256" key="4">
    <source>
        <dbReference type="ARBA" id="ARBA00023002"/>
    </source>
</evidence>
<dbReference type="PIRSF" id="PIRSF000138">
    <property type="entry name" value="Al-hdrx_acd_dh"/>
    <property type="match status" value="1"/>
</dbReference>
<keyword evidence="4 7" id="KW-0560">Oxidoreductase</keyword>
<evidence type="ECO:0000259" key="6">
    <source>
        <dbReference type="PROSITE" id="PS51349"/>
    </source>
</evidence>
<dbReference type="PROSITE" id="PS51349">
    <property type="entry name" value="FMN_HYDROXY_ACID_DH_2"/>
    <property type="match status" value="1"/>
</dbReference>
<comment type="cofactor">
    <cofactor evidence="1">
        <name>FMN</name>
        <dbReference type="ChEBI" id="CHEBI:58210"/>
    </cofactor>
</comment>